<evidence type="ECO:0000256" key="5">
    <source>
        <dbReference type="ARBA" id="ARBA00022692"/>
    </source>
</evidence>
<sequence>MSEAVPQGNPQTALAVASLLRHDKLLKQRLGLFQSRTTEFFRYKRFVRALQSPKYLKKSNNQPDLYPSATNESQARLIFITLIKSQIVIPVKKLHSNELKENDLSPNKDYPHLLMSKQAQLTPDEYYVWNYNPKSLWDYATVVAVVAGILALVCYPLWPVSMRKGSYYVSLAALVFLGAFFTIAIIRLILFLTSLIFVSGGKTQGFWIFPNLFEDCGILESFKPLYGFGEQDSYSYIKKQKRMKKRQAKKAKLNEKK</sequence>
<accession>A0A1X7R6C8</accession>
<feature type="transmembrane region" description="Helical" evidence="11">
    <location>
        <begin position="136"/>
        <end position="158"/>
    </location>
</feature>
<protein>
    <recommendedName>
        <fullName evidence="3">Translocation protein SEC62</fullName>
    </recommendedName>
</protein>
<evidence type="ECO:0000256" key="8">
    <source>
        <dbReference type="ARBA" id="ARBA00022989"/>
    </source>
</evidence>
<keyword evidence="6" id="KW-0256">Endoplasmic reticulum</keyword>
<keyword evidence="10 11" id="KW-0472">Membrane</keyword>
<dbReference type="AlphaFoldDB" id="A0A1X7R6C8"/>
<evidence type="ECO:0000256" key="3">
    <source>
        <dbReference type="ARBA" id="ARBA00021257"/>
    </source>
</evidence>
<keyword evidence="5 11" id="KW-0812">Transmembrane</keyword>
<dbReference type="GO" id="GO:0005789">
    <property type="term" value="C:endoplasmic reticulum membrane"/>
    <property type="evidence" value="ECO:0007669"/>
    <property type="project" value="UniProtKB-SubCell"/>
</dbReference>
<gene>
    <name evidence="12" type="ORF">KASA_0L02387G</name>
</gene>
<comment type="subcellular location">
    <subcellularLocation>
        <location evidence="1">Endoplasmic reticulum membrane</location>
        <topology evidence="1">Multi-pass membrane protein</topology>
    </subcellularLocation>
</comment>
<evidence type="ECO:0000313" key="12">
    <source>
        <dbReference type="EMBL" id="SMN21197.1"/>
    </source>
</evidence>
<evidence type="ECO:0000256" key="11">
    <source>
        <dbReference type="SAM" id="Phobius"/>
    </source>
</evidence>
<feature type="transmembrane region" description="Helical" evidence="11">
    <location>
        <begin position="170"/>
        <end position="198"/>
    </location>
</feature>
<dbReference type="Proteomes" id="UP000196158">
    <property type="component" value="Unassembled WGS sequence"/>
</dbReference>
<proteinExistence type="inferred from homology"/>
<keyword evidence="8 11" id="KW-1133">Transmembrane helix</keyword>
<dbReference type="PANTHER" id="PTHR12443">
    <property type="entry name" value="TRANSLOCATION PROTEIN SEC62"/>
    <property type="match status" value="1"/>
</dbReference>
<keyword evidence="7" id="KW-0653">Protein transport</keyword>
<dbReference type="InterPro" id="IPR011553">
    <property type="entry name" value="Sec62_asco"/>
</dbReference>
<evidence type="ECO:0000256" key="2">
    <source>
        <dbReference type="ARBA" id="ARBA00010604"/>
    </source>
</evidence>
<evidence type="ECO:0000256" key="10">
    <source>
        <dbReference type="ARBA" id="ARBA00023136"/>
    </source>
</evidence>
<evidence type="ECO:0000256" key="6">
    <source>
        <dbReference type="ARBA" id="ARBA00022824"/>
    </source>
</evidence>
<dbReference type="EMBL" id="FXLY01000007">
    <property type="protein sequence ID" value="SMN21197.1"/>
    <property type="molecule type" value="Genomic_DNA"/>
</dbReference>
<dbReference type="OrthoDB" id="200187at2759"/>
<name>A0A1X7R6C8_9SACH</name>
<keyword evidence="4" id="KW-0813">Transport</keyword>
<dbReference type="Pfam" id="PF03839">
    <property type="entry name" value="Sec62"/>
    <property type="match status" value="1"/>
</dbReference>
<keyword evidence="9" id="KW-0811">Translocation</keyword>
<dbReference type="GO" id="GO:0031204">
    <property type="term" value="P:post-translational protein targeting to membrane, translocation"/>
    <property type="evidence" value="ECO:0007669"/>
    <property type="project" value="TreeGrafter"/>
</dbReference>
<evidence type="ECO:0000256" key="1">
    <source>
        <dbReference type="ARBA" id="ARBA00004477"/>
    </source>
</evidence>
<reference evidence="12 13" key="1">
    <citation type="submission" date="2017-04" db="EMBL/GenBank/DDBJ databases">
        <authorList>
            <person name="Afonso C.L."/>
            <person name="Miller P.J."/>
            <person name="Scott M.A."/>
            <person name="Spackman E."/>
            <person name="Goraichik I."/>
            <person name="Dimitrov K.M."/>
            <person name="Suarez D.L."/>
            <person name="Swayne D.E."/>
        </authorList>
    </citation>
    <scope>NUCLEOTIDE SEQUENCE [LARGE SCALE GENOMIC DNA]</scope>
</reference>
<dbReference type="STRING" id="1789683.A0A1X7R6C8"/>
<organism evidence="12 13">
    <name type="scientific">Maudiozyma saulgeensis</name>
    <dbReference type="NCBI Taxonomy" id="1789683"/>
    <lineage>
        <taxon>Eukaryota</taxon>
        <taxon>Fungi</taxon>
        <taxon>Dikarya</taxon>
        <taxon>Ascomycota</taxon>
        <taxon>Saccharomycotina</taxon>
        <taxon>Saccharomycetes</taxon>
        <taxon>Saccharomycetales</taxon>
        <taxon>Saccharomycetaceae</taxon>
        <taxon>Maudiozyma</taxon>
    </lineage>
</organism>
<dbReference type="InterPro" id="IPR004728">
    <property type="entry name" value="Sec62"/>
</dbReference>
<evidence type="ECO:0000256" key="9">
    <source>
        <dbReference type="ARBA" id="ARBA00023010"/>
    </source>
</evidence>
<comment type="similarity">
    <text evidence="2">Belongs to the SEC62 family.</text>
</comment>
<dbReference type="PANTHER" id="PTHR12443:SF9">
    <property type="entry name" value="TRANSLOCATION PROTEIN SEC62"/>
    <property type="match status" value="1"/>
</dbReference>
<evidence type="ECO:0000256" key="4">
    <source>
        <dbReference type="ARBA" id="ARBA00022448"/>
    </source>
</evidence>
<evidence type="ECO:0000313" key="13">
    <source>
        <dbReference type="Proteomes" id="UP000196158"/>
    </source>
</evidence>
<dbReference type="NCBIfam" id="TIGR00869">
    <property type="entry name" value="sec62"/>
    <property type="match status" value="1"/>
</dbReference>
<evidence type="ECO:0000256" key="7">
    <source>
        <dbReference type="ARBA" id="ARBA00022927"/>
    </source>
</evidence>
<keyword evidence="13" id="KW-1185">Reference proteome</keyword>